<comment type="caution">
    <text evidence="2">The sequence shown here is derived from an EMBL/GenBank/DDBJ whole genome shotgun (WGS) entry which is preliminary data.</text>
</comment>
<sequence length="96" mass="9961">MPADLRHVQGLGLVPGPRKSPSHNGPGHTRSWILESPIICHSFHLLEGRVWGEVEGGVGEVGGGGFSEVVVLGMKMGDGSPPLLSSGGSAIERGER</sequence>
<name>A0AAV3RH31_LITER</name>
<keyword evidence="3" id="KW-1185">Reference proteome</keyword>
<evidence type="ECO:0000313" key="2">
    <source>
        <dbReference type="EMBL" id="GAA0174273.1"/>
    </source>
</evidence>
<protein>
    <submittedName>
        <fullName evidence="2">Uncharacterized protein</fullName>
    </submittedName>
</protein>
<accession>A0AAV3RH31</accession>
<dbReference type="AlphaFoldDB" id="A0AAV3RH31"/>
<feature type="region of interest" description="Disordered" evidence="1">
    <location>
        <begin position="1"/>
        <end position="30"/>
    </location>
</feature>
<evidence type="ECO:0000313" key="3">
    <source>
        <dbReference type="Proteomes" id="UP001454036"/>
    </source>
</evidence>
<evidence type="ECO:0000256" key="1">
    <source>
        <dbReference type="SAM" id="MobiDB-lite"/>
    </source>
</evidence>
<gene>
    <name evidence="2" type="ORF">LIER_41689</name>
</gene>
<proteinExistence type="predicted"/>
<reference evidence="2 3" key="1">
    <citation type="submission" date="2024-01" db="EMBL/GenBank/DDBJ databases">
        <title>The complete chloroplast genome sequence of Lithospermum erythrorhizon: insights into the phylogenetic relationship among Boraginaceae species and the maternal lineages of purple gromwells.</title>
        <authorList>
            <person name="Okada T."/>
            <person name="Watanabe K."/>
        </authorList>
    </citation>
    <scope>NUCLEOTIDE SEQUENCE [LARGE SCALE GENOMIC DNA]</scope>
</reference>
<organism evidence="2 3">
    <name type="scientific">Lithospermum erythrorhizon</name>
    <name type="common">Purple gromwell</name>
    <name type="synonym">Lithospermum officinale var. erythrorhizon</name>
    <dbReference type="NCBI Taxonomy" id="34254"/>
    <lineage>
        <taxon>Eukaryota</taxon>
        <taxon>Viridiplantae</taxon>
        <taxon>Streptophyta</taxon>
        <taxon>Embryophyta</taxon>
        <taxon>Tracheophyta</taxon>
        <taxon>Spermatophyta</taxon>
        <taxon>Magnoliopsida</taxon>
        <taxon>eudicotyledons</taxon>
        <taxon>Gunneridae</taxon>
        <taxon>Pentapetalae</taxon>
        <taxon>asterids</taxon>
        <taxon>lamiids</taxon>
        <taxon>Boraginales</taxon>
        <taxon>Boraginaceae</taxon>
        <taxon>Boraginoideae</taxon>
        <taxon>Lithospermeae</taxon>
        <taxon>Lithospermum</taxon>
    </lineage>
</organism>
<dbReference type="Proteomes" id="UP001454036">
    <property type="component" value="Unassembled WGS sequence"/>
</dbReference>
<dbReference type="EMBL" id="BAABME010026657">
    <property type="protein sequence ID" value="GAA0174273.1"/>
    <property type="molecule type" value="Genomic_DNA"/>
</dbReference>